<protein>
    <submittedName>
        <fullName evidence="3">Tripartite tricarboxylate transporter substrate binding protein</fullName>
    </submittedName>
</protein>
<dbReference type="SUPFAM" id="SSF53850">
    <property type="entry name" value="Periplasmic binding protein-like II"/>
    <property type="match status" value="1"/>
</dbReference>
<dbReference type="InterPro" id="IPR005064">
    <property type="entry name" value="BUG"/>
</dbReference>
<proteinExistence type="inferred from homology"/>
<gene>
    <name evidence="3" type="ORF">DXH78_06645</name>
</gene>
<reference evidence="4" key="1">
    <citation type="submission" date="2018-08" db="EMBL/GenBank/DDBJ databases">
        <authorList>
            <person name="Kim S.-J."/>
            <person name="Jung G.-Y."/>
        </authorList>
    </citation>
    <scope>NUCLEOTIDE SEQUENCE [LARGE SCALE GENOMIC DNA]</scope>
    <source>
        <strain evidence="4">GY_H</strain>
    </source>
</reference>
<accession>A0A371B9N1</accession>
<evidence type="ECO:0000256" key="1">
    <source>
        <dbReference type="ARBA" id="ARBA00006987"/>
    </source>
</evidence>
<dbReference type="OrthoDB" id="8970543at2"/>
<sequence>MRNFFAAFALIALAIVQQSNVANAQDWPDRPIRMIVGFPPGGSPDVVGRIVGEKLSQRLGQPVIVENAVGAAGVTASERVSRSAPDGYTMIMLTGAHSGTAAMRKKLPYDAINAFSMISMVTAYPLVLMVAPDSPIKSFPDLLARAKAAPDTIKYASNAPGSAHHLLGEWINIEAHTTMVPVPYRGAAQALVDLLGGRVDFMVDTATTAIEPIRSGQVRGLAVASPQRFPLLPDVPTVAEVLPGVETMSWLGLAMPAGAPSPIIDRLSKELKAILDEPDMKQRLSQLGGVPSWTTPDQMRDRIAGEIARWNRVIDEKKIERQ</sequence>
<keyword evidence="2" id="KW-0732">Signal</keyword>
<name>A0A371B9N1_9BRAD</name>
<dbReference type="PIRSF" id="PIRSF017082">
    <property type="entry name" value="YflP"/>
    <property type="match status" value="1"/>
</dbReference>
<dbReference type="CDD" id="cd13578">
    <property type="entry name" value="PBP2_Bug27"/>
    <property type="match status" value="1"/>
</dbReference>
<dbReference type="Pfam" id="PF03401">
    <property type="entry name" value="TctC"/>
    <property type="match status" value="1"/>
</dbReference>
<dbReference type="InterPro" id="IPR042100">
    <property type="entry name" value="Bug_dom1"/>
</dbReference>
<dbReference type="PANTHER" id="PTHR42928">
    <property type="entry name" value="TRICARBOXYLATE-BINDING PROTEIN"/>
    <property type="match status" value="1"/>
</dbReference>
<feature type="signal peptide" evidence="2">
    <location>
        <begin position="1"/>
        <end position="24"/>
    </location>
</feature>
<dbReference type="RefSeq" id="WP_115516313.1">
    <property type="nucleotide sequence ID" value="NZ_QRGO01000001.1"/>
</dbReference>
<feature type="chain" id="PRO_5016868681" evidence="2">
    <location>
        <begin position="25"/>
        <end position="322"/>
    </location>
</feature>
<dbReference type="AlphaFoldDB" id="A0A371B9N1"/>
<dbReference type="EMBL" id="QRGO01000001">
    <property type="protein sequence ID" value="RDV04286.1"/>
    <property type="molecule type" value="Genomic_DNA"/>
</dbReference>
<comment type="similarity">
    <text evidence="1">Belongs to the UPF0065 (bug) family.</text>
</comment>
<dbReference type="PANTHER" id="PTHR42928:SF5">
    <property type="entry name" value="BLR1237 PROTEIN"/>
    <property type="match status" value="1"/>
</dbReference>
<dbReference type="Proteomes" id="UP000263993">
    <property type="component" value="Unassembled WGS sequence"/>
</dbReference>
<evidence type="ECO:0000313" key="4">
    <source>
        <dbReference type="Proteomes" id="UP000263993"/>
    </source>
</evidence>
<organism evidence="3 4">
    <name type="scientific">Undibacter mobilis</name>
    <dbReference type="NCBI Taxonomy" id="2292256"/>
    <lineage>
        <taxon>Bacteria</taxon>
        <taxon>Pseudomonadati</taxon>
        <taxon>Pseudomonadota</taxon>
        <taxon>Alphaproteobacteria</taxon>
        <taxon>Hyphomicrobiales</taxon>
        <taxon>Nitrobacteraceae</taxon>
        <taxon>Undibacter</taxon>
    </lineage>
</organism>
<evidence type="ECO:0000256" key="2">
    <source>
        <dbReference type="SAM" id="SignalP"/>
    </source>
</evidence>
<dbReference type="Gene3D" id="3.40.190.150">
    <property type="entry name" value="Bordetella uptake gene, domain 1"/>
    <property type="match status" value="1"/>
</dbReference>
<comment type="caution">
    <text evidence="3">The sequence shown here is derived from an EMBL/GenBank/DDBJ whole genome shotgun (WGS) entry which is preliminary data.</text>
</comment>
<dbReference type="Gene3D" id="3.40.190.10">
    <property type="entry name" value="Periplasmic binding protein-like II"/>
    <property type="match status" value="1"/>
</dbReference>
<evidence type="ECO:0000313" key="3">
    <source>
        <dbReference type="EMBL" id="RDV04286.1"/>
    </source>
</evidence>
<keyword evidence="4" id="KW-1185">Reference proteome</keyword>